<comment type="caution">
    <text evidence="1">The sequence shown here is derived from an EMBL/GenBank/DDBJ whole genome shotgun (WGS) entry which is preliminary data.</text>
</comment>
<dbReference type="EMBL" id="JADJOT010000004">
    <property type="protein sequence ID" value="MBK7953397.1"/>
    <property type="molecule type" value="Genomic_DNA"/>
</dbReference>
<dbReference type="AlphaFoldDB" id="A0A935W2U6"/>
<evidence type="ECO:0000313" key="2">
    <source>
        <dbReference type="Proteomes" id="UP000706151"/>
    </source>
</evidence>
<protein>
    <submittedName>
        <fullName evidence="1">Uncharacterized protein</fullName>
    </submittedName>
</protein>
<dbReference type="Proteomes" id="UP000706151">
    <property type="component" value="Unassembled WGS sequence"/>
</dbReference>
<evidence type="ECO:0000313" key="1">
    <source>
        <dbReference type="EMBL" id="MBK7953397.1"/>
    </source>
</evidence>
<organism evidence="1 2">
    <name type="scientific">Candidatus Accumulibacter affinis</name>
    <dbReference type="NCBI Taxonomy" id="2954384"/>
    <lineage>
        <taxon>Bacteria</taxon>
        <taxon>Pseudomonadati</taxon>
        <taxon>Pseudomonadota</taxon>
        <taxon>Betaproteobacteria</taxon>
        <taxon>Candidatus Accumulibacter</taxon>
    </lineage>
</organism>
<reference evidence="1 2" key="1">
    <citation type="submission" date="2020-10" db="EMBL/GenBank/DDBJ databases">
        <title>Connecting structure to function with the recovery of over 1000 high-quality activated sludge metagenome-assembled genomes encoding full-length rRNA genes using long-read sequencing.</title>
        <authorList>
            <person name="Singleton C.M."/>
            <person name="Petriglieri F."/>
            <person name="Kristensen J.M."/>
            <person name="Kirkegaard R.H."/>
            <person name="Michaelsen T.Y."/>
            <person name="Andersen M.H."/>
            <person name="Karst S.M."/>
            <person name="Dueholm M.S."/>
            <person name="Nielsen P.H."/>
            <person name="Albertsen M."/>
        </authorList>
    </citation>
    <scope>NUCLEOTIDE SEQUENCE [LARGE SCALE GENOMIC DNA]</scope>
    <source>
        <strain evidence="1">Fred_18-Q3-R57-64_BAT3C.720</strain>
    </source>
</reference>
<gene>
    <name evidence="1" type="ORF">IPK02_05165</name>
</gene>
<proteinExistence type="predicted"/>
<sequence>MRTEREMLQEIVRKYQAANQPWPATTREMAHWAINNHLWAAKPSAIVDQCADQLSRAMREEYITDSKGRRVRAKHAATVSQGGEQLVLWADIRTAAHPHMQMAFQQRRHQIVGDCRQLKMDVDSYNDTRLPEQPIQMIFDFNHDLEELALVA</sequence>
<name>A0A935W2U6_9PROT</name>
<accession>A0A935W2U6</accession>